<dbReference type="Pfam" id="PF01381">
    <property type="entry name" value="HTH_3"/>
    <property type="match status" value="1"/>
</dbReference>
<dbReference type="PANTHER" id="PTHR46558">
    <property type="entry name" value="TRACRIPTIONAL REGULATORY PROTEIN-RELATED-RELATED"/>
    <property type="match status" value="1"/>
</dbReference>
<dbReference type="PANTHER" id="PTHR46558:SF11">
    <property type="entry name" value="HTH-TYPE TRANSCRIPTIONAL REGULATOR XRE"/>
    <property type="match status" value="1"/>
</dbReference>
<keyword evidence="3" id="KW-0489">Methyltransferase</keyword>
<name>A0ABX1VWX9_9FIRM</name>
<feature type="domain" description="HTH cro/C1-type" evidence="2">
    <location>
        <begin position="5"/>
        <end position="59"/>
    </location>
</feature>
<evidence type="ECO:0000256" key="1">
    <source>
        <dbReference type="ARBA" id="ARBA00023125"/>
    </source>
</evidence>
<evidence type="ECO:0000259" key="2">
    <source>
        <dbReference type="PROSITE" id="PS50943"/>
    </source>
</evidence>
<protein>
    <submittedName>
        <fullName evidence="3">Methyltransferase domain-containing protein</fullName>
    </submittedName>
</protein>
<dbReference type="EMBL" id="JAAOXG010000024">
    <property type="protein sequence ID" value="NNJ30683.1"/>
    <property type="molecule type" value="Genomic_DNA"/>
</dbReference>
<gene>
    <name evidence="3" type="ORF">G9470_12900</name>
</gene>
<dbReference type="Proteomes" id="UP000539052">
    <property type="component" value="Unassembled WGS sequence"/>
</dbReference>
<dbReference type="PROSITE" id="PS50943">
    <property type="entry name" value="HTH_CROC1"/>
    <property type="match status" value="1"/>
</dbReference>
<dbReference type="Gene3D" id="1.10.150.350">
    <property type="match status" value="1"/>
</dbReference>
<dbReference type="SUPFAM" id="SSF53335">
    <property type="entry name" value="S-adenosyl-L-methionine-dependent methyltransferases"/>
    <property type="match status" value="1"/>
</dbReference>
<evidence type="ECO:0000313" key="3">
    <source>
        <dbReference type="EMBL" id="NNJ30683.1"/>
    </source>
</evidence>
<proteinExistence type="predicted"/>
<sequence length="369" mass="42748">MKLMIADLRKNKGVSQQELATVMGVAHQTVSKWETNVTFPDITLLPQLANYFNVSVDELLGLKPLPLRTYIPCEAGTKDYWSERLKYLKNTRDFLWNKDYLQFLIERVWKINYPINVLDCGCGYGFLGTILMPHLPKGSTYTGIDYSENLINEGKRTLETGEYDVQFVCDDVLTYEAGVKYDFVISQAVLRHIDNSHLFLNKMISFTKDGGLVVCAEVNRELENVGLYIHGMDYDYLCRYPGFKEMWNTQLKRQGRDYSVALKIPEMMREFGLRDIDIRMSDKVNFISPELADYAEEVAAFVEAHEFCEHKTSEQQTLVIERLMNHGMDRKDAEYYCNKQNKITEFIGRNQGMLTLTQFYGLLISYGTK</sequence>
<keyword evidence="1" id="KW-0238">DNA-binding</keyword>
<dbReference type="CDD" id="cd02440">
    <property type="entry name" value="AdoMet_MTases"/>
    <property type="match status" value="1"/>
</dbReference>
<dbReference type="SMART" id="SM00530">
    <property type="entry name" value="HTH_XRE"/>
    <property type="match status" value="1"/>
</dbReference>
<keyword evidence="4" id="KW-1185">Reference proteome</keyword>
<dbReference type="Pfam" id="PF13489">
    <property type="entry name" value="Methyltransf_23"/>
    <property type="match status" value="1"/>
</dbReference>
<dbReference type="GO" id="GO:0032259">
    <property type="term" value="P:methylation"/>
    <property type="evidence" value="ECO:0007669"/>
    <property type="project" value="UniProtKB-KW"/>
</dbReference>
<dbReference type="InterPro" id="IPR001387">
    <property type="entry name" value="Cro/C1-type_HTH"/>
</dbReference>
<dbReference type="InterPro" id="IPR029063">
    <property type="entry name" value="SAM-dependent_MTases_sf"/>
</dbReference>
<keyword evidence="3" id="KW-0808">Transferase</keyword>
<accession>A0ABX1VWX9</accession>
<dbReference type="RefSeq" id="WP_170821876.1">
    <property type="nucleotide sequence ID" value="NZ_JAAOXG010000024.1"/>
</dbReference>
<dbReference type="InterPro" id="IPR010982">
    <property type="entry name" value="Lambda_DNA-bd_dom_sf"/>
</dbReference>
<dbReference type="Gene3D" id="3.40.50.150">
    <property type="entry name" value="Vaccinia Virus protein VP39"/>
    <property type="match status" value="1"/>
</dbReference>
<evidence type="ECO:0000313" key="4">
    <source>
        <dbReference type="Proteomes" id="UP000539052"/>
    </source>
</evidence>
<dbReference type="Gene3D" id="1.10.260.40">
    <property type="entry name" value="lambda repressor-like DNA-binding domains"/>
    <property type="match status" value="1"/>
</dbReference>
<reference evidence="3 4" key="1">
    <citation type="submission" date="2020-03" db="EMBL/GenBank/DDBJ databases">
        <title>Genome Sequence of industrial isolate, B5A.</title>
        <authorList>
            <person name="Sharma S."/>
            <person name="Patil P.B."/>
            <person name="Korpole S."/>
        </authorList>
    </citation>
    <scope>NUCLEOTIDE SEQUENCE [LARGE SCALE GENOMIC DNA]</scope>
    <source>
        <strain evidence="3 4">PI-S10-B5A</strain>
    </source>
</reference>
<organism evidence="3 4">
    <name type="scientific">Lacrimispora defluvii</name>
    <dbReference type="NCBI Taxonomy" id="2719233"/>
    <lineage>
        <taxon>Bacteria</taxon>
        <taxon>Bacillati</taxon>
        <taxon>Bacillota</taxon>
        <taxon>Clostridia</taxon>
        <taxon>Lachnospirales</taxon>
        <taxon>Lachnospiraceae</taxon>
        <taxon>Lacrimispora</taxon>
    </lineage>
</organism>
<comment type="caution">
    <text evidence="3">The sequence shown here is derived from an EMBL/GenBank/DDBJ whole genome shotgun (WGS) entry which is preliminary data.</text>
</comment>
<dbReference type="CDD" id="cd00093">
    <property type="entry name" value="HTH_XRE"/>
    <property type="match status" value="1"/>
</dbReference>
<dbReference type="GO" id="GO:0008168">
    <property type="term" value="F:methyltransferase activity"/>
    <property type="evidence" value="ECO:0007669"/>
    <property type="project" value="UniProtKB-KW"/>
</dbReference>
<dbReference type="SUPFAM" id="SSF47413">
    <property type="entry name" value="lambda repressor-like DNA-binding domains"/>
    <property type="match status" value="1"/>
</dbReference>